<feature type="transmembrane region" description="Helical" evidence="1">
    <location>
        <begin position="25"/>
        <end position="46"/>
    </location>
</feature>
<dbReference type="EMBL" id="JAMRYU010000028">
    <property type="protein sequence ID" value="MDC4242291.1"/>
    <property type="molecule type" value="Genomic_DNA"/>
</dbReference>
<dbReference type="Proteomes" id="UP001141183">
    <property type="component" value="Unassembled WGS sequence"/>
</dbReference>
<comment type="caution">
    <text evidence="2">The sequence shown here is derived from an EMBL/GenBank/DDBJ whole genome shotgun (WGS) entry which is preliminary data.</text>
</comment>
<dbReference type="InterPro" id="IPR012902">
    <property type="entry name" value="N_methyl_site"/>
</dbReference>
<keyword evidence="1" id="KW-0812">Transmembrane</keyword>
<evidence type="ECO:0000256" key="1">
    <source>
        <dbReference type="SAM" id="Phobius"/>
    </source>
</evidence>
<dbReference type="RefSeq" id="WP_097032917.1">
    <property type="nucleotide sequence ID" value="NZ_JADMSE010000052.1"/>
</dbReference>
<proteinExistence type="predicted"/>
<dbReference type="NCBIfam" id="TIGR02532">
    <property type="entry name" value="IV_pilin_GFxxxE"/>
    <property type="match status" value="1"/>
</dbReference>
<organism evidence="2 3">
    <name type="scientific">Clostridium tertium</name>
    <dbReference type="NCBI Taxonomy" id="1559"/>
    <lineage>
        <taxon>Bacteria</taxon>
        <taxon>Bacillati</taxon>
        <taxon>Bacillota</taxon>
        <taxon>Clostridia</taxon>
        <taxon>Eubacteriales</taxon>
        <taxon>Clostridiaceae</taxon>
        <taxon>Clostridium</taxon>
    </lineage>
</organism>
<dbReference type="AlphaFoldDB" id="A0A9X3XPY2"/>
<sequence>MKESLLNLIGWKRNKFVKDNKRKRGFTLIELILVMFIQLILLGLSFKIALTANKNYTNLIKNSVSQDSFDDALLNIDRLLKTQMVKSIEIQENDLNNNAMIKIIYKIDHNKNEVKEKRIFLDNINKKIVLETYIDNKRKGINIIMRRVSDFTIIKKDKIYYLKINSLDGEERIICI</sequence>
<keyword evidence="3" id="KW-1185">Reference proteome</keyword>
<evidence type="ECO:0000313" key="3">
    <source>
        <dbReference type="Proteomes" id="UP001141183"/>
    </source>
</evidence>
<evidence type="ECO:0000313" key="2">
    <source>
        <dbReference type="EMBL" id="MDC4242291.1"/>
    </source>
</evidence>
<reference evidence="2" key="1">
    <citation type="submission" date="2022-05" db="EMBL/GenBank/DDBJ databases">
        <title>Draft genome sequence of Clostridium tertium strain CP3 isolated from Peru.</title>
        <authorList>
            <person name="Hurtado R."/>
            <person name="Lima L."/>
            <person name="Sousa T."/>
            <person name="Jaiswal A.K."/>
            <person name="Tiwari S."/>
            <person name="Maturrano L."/>
            <person name="Brenig B."/>
            <person name="Azevedo V."/>
        </authorList>
    </citation>
    <scope>NUCLEOTIDE SEQUENCE</scope>
    <source>
        <strain evidence="2">CP3</strain>
    </source>
</reference>
<accession>A0A9X3XPY2</accession>
<protein>
    <submittedName>
        <fullName evidence="2">Prepilin-type N-terminal cleavage/methylation domain-containing protein</fullName>
    </submittedName>
</protein>
<name>A0A9X3XPY2_9CLOT</name>
<gene>
    <name evidence="2" type="ORF">NE398_19355</name>
</gene>
<keyword evidence="1" id="KW-1133">Transmembrane helix</keyword>
<keyword evidence="1" id="KW-0472">Membrane</keyword>
<dbReference type="Pfam" id="PF07963">
    <property type="entry name" value="N_methyl"/>
    <property type="match status" value="1"/>
</dbReference>